<dbReference type="InterPro" id="IPR029010">
    <property type="entry name" value="ThuA-like"/>
</dbReference>
<evidence type="ECO:0000256" key="1">
    <source>
        <dbReference type="SAM" id="SignalP"/>
    </source>
</evidence>
<keyword evidence="4" id="KW-1185">Reference proteome</keyword>
<gene>
    <name evidence="3" type="ORF">E1J38_001250</name>
</gene>
<name>A0A562YIK0_9FLAO</name>
<dbReference type="EMBL" id="SMZJ02000001">
    <property type="protein sequence ID" value="TWO34509.1"/>
    <property type="molecule type" value="Genomic_DNA"/>
</dbReference>
<dbReference type="OrthoDB" id="9816308at2"/>
<evidence type="ECO:0000313" key="3">
    <source>
        <dbReference type="EMBL" id="TWO34509.1"/>
    </source>
</evidence>
<proteinExistence type="predicted"/>
<comment type="caution">
    <text evidence="3">The sequence shown here is derived from an EMBL/GenBank/DDBJ whole genome shotgun (WGS) entry which is preliminary data.</text>
</comment>
<dbReference type="SUPFAM" id="SSF52317">
    <property type="entry name" value="Class I glutamine amidotransferase-like"/>
    <property type="match status" value="1"/>
</dbReference>
<feature type="chain" id="PRO_5023086619" evidence="1">
    <location>
        <begin position="18"/>
        <end position="244"/>
    </location>
</feature>
<dbReference type="RefSeq" id="WP_133354682.1">
    <property type="nucleotide sequence ID" value="NZ_SMZJ02000001.1"/>
</dbReference>
<dbReference type="Pfam" id="PF06283">
    <property type="entry name" value="ThuA"/>
    <property type="match status" value="1"/>
</dbReference>
<dbReference type="Proteomes" id="UP000295814">
    <property type="component" value="Unassembled WGS sequence"/>
</dbReference>
<dbReference type="AlphaFoldDB" id="A0A562YIK0"/>
<accession>A0A562YIK0</accession>
<organism evidence="3 4">
    <name type="scientific">Seonamhaeicola sediminis</name>
    <dbReference type="NCBI Taxonomy" id="2528206"/>
    <lineage>
        <taxon>Bacteria</taxon>
        <taxon>Pseudomonadati</taxon>
        <taxon>Bacteroidota</taxon>
        <taxon>Flavobacteriia</taxon>
        <taxon>Flavobacteriales</taxon>
        <taxon>Flavobacteriaceae</taxon>
    </lineage>
</organism>
<evidence type="ECO:0000313" key="4">
    <source>
        <dbReference type="Proteomes" id="UP000295814"/>
    </source>
</evidence>
<reference evidence="3 4" key="1">
    <citation type="submission" date="2019-03" db="EMBL/GenBank/DDBJ databases">
        <authorList>
            <person name="Zhong Y.L."/>
        </authorList>
    </citation>
    <scope>NUCLEOTIDE SEQUENCE [LARGE SCALE GENOMIC DNA]</scope>
    <source>
        <strain evidence="3 4">W255</strain>
    </source>
</reference>
<protein>
    <submittedName>
        <fullName evidence="3">ThuA domain-containing protein</fullName>
    </submittedName>
</protein>
<keyword evidence="1" id="KW-0732">Signal</keyword>
<evidence type="ECO:0000259" key="2">
    <source>
        <dbReference type="Pfam" id="PF06283"/>
    </source>
</evidence>
<dbReference type="PANTHER" id="PTHR40469:SF2">
    <property type="entry name" value="GALACTOSE-BINDING DOMAIN-LIKE SUPERFAMILY PROTEIN"/>
    <property type="match status" value="1"/>
</dbReference>
<reference evidence="3 4" key="2">
    <citation type="submission" date="2019-07" db="EMBL/GenBank/DDBJ databases">
        <title>Seonamhaeicola sp. W255 draft genome.</title>
        <authorList>
            <person name="Zhang X.-Y."/>
            <person name="Zhang R."/>
            <person name="Zhong Y.-L."/>
            <person name="Du Z.-J."/>
        </authorList>
    </citation>
    <scope>NUCLEOTIDE SEQUENCE [LARGE SCALE GENOMIC DNA]</scope>
    <source>
        <strain evidence="3 4">W255</strain>
    </source>
</reference>
<dbReference type="InterPro" id="IPR029062">
    <property type="entry name" value="Class_I_gatase-like"/>
</dbReference>
<dbReference type="PANTHER" id="PTHR40469">
    <property type="entry name" value="SECRETED GLYCOSYL HYDROLASE"/>
    <property type="match status" value="1"/>
</dbReference>
<feature type="domain" description="ThuA-like" evidence="2">
    <location>
        <begin position="22"/>
        <end position="239"/>
    </location>
</feature>
<feature type="signal peptide" evidence="1">
    <location>
        <begin position="1"/>
        <end position="17"/>
    </location>
</feature>
<dbReference type="Gene3D" id="3.40.50.880">
    <property type="match status" value="1"/>
</dbReference>
<sequence>MRLITLILLMLSFGFCASSQNLLILTKTGHYRHASLPDAIKAFVEMSEENGWKSTFTEDSSFFTKEILAKYDVVVFLLTNKNILSDEQKKAFKNFIQSGGGFVGVHSATVTEMEWFWYGQLIGARFIGHSGVQKGRIVIENKEHASTQHIEANTLIWEDEWYSLDHSPREDVNVLISLDETSIETKEFQNKSMAMGDHPIAWYHHFDGGRIFQTQLGHRSELYQDPIFRKHLIGGIHWASGLSN</sequence>